<accession>A0A9P4H554</accession>
<dbReference type="EMBL" id="ML978213">
    <property type="protein sequence ID" value="KAF2028378.1"/>
    <property type="molecule type" value="Genomic_DNA"/>
</dbReference>
<evidence type="ECO:0000313" key="4">
    <source>
        <dbReference type="Proteomes" id="UP000799777"/>
    </source>
</evidence>
<feature type="compositionally biased region" description="Basic and acidic residues" evidence="1">
    <location>
        <begin position="207"/>
        <end position="218"/>
    </location>
</feature>
<evidence type="ECO:0000256" key="1">
    <source>
        <dbReference type="SAM" id="MobiDB-lite"/>
    </source>
</evidence>
<feature type="compositionally biased region" description="Gly residues" evidence="1">
    <location>
        <begin position="188"/>
        <end position="201"/>
    </location>
</feature>
<protein>
    <submittedName>
        <fullName evidence="3">Uncharacterized protein</fullName>
    </submittedName>
</protein>
<feature type="transmembrane region" description="Helical" evidence="2">
    <location>
        <begin position="110"/>
        <end position="130"/>
    </location>
</feature>
<gene>
    <name evidence="3" type="ORF">EK21DRAFT_90664</name>
</gene>
<feature type="transmembrane region" description="Helical" evidence="2">
    <location>
        <begin position="83"/>
        <end position="104"/>
    </location>
</feature>
<sequence length="239" mass="26345">MSALMTHAQRAAGNVGTQLQSTTNRLLPPAQREEKLKDLRAFANRNPKLATFILFQTALTGFPLLAFLVFATSTFLISLATGFLFAITSAFIYTFFVVGIALFFLVPTLFIASCAATCFFLWGLAVYMLLQRFNEGEALAKRGTRVGDKLHGLTGGRLDWMVDGKDERPVEMDKTQDPQGGDSLQDYEGGGNPSRQGGDGHMTGNEWESKWSEGTQKRQMEFAKKLDIKVEVVAPHPQA</sequence>
<feature type="transmembrane region" description="Helical" evidence="2">
    <location>
        <begin position="49"/>
        <end position="71"/>
    </location>
</feature>
<evidence type="ECO:0000256" key="2">
    <source>
        <dbReference type="SAM" id="Phobius"/>
    </source>
</evidence>
<keyword evidence="2" id="KW-1133">Transmembrane helix</keyword>
<dbReference type="Proteomes" id="UP000799777">
    <property type="component" value="Unassembled WGS sequence"/>
</dbReference>
<comment type="caution">
    <text evidence="3">The sequence shown here is derived from an EMBL/GenBank/DDBJ whole genome shotgun (WGS) entry which is preliminary data.</text>
</comment>
<reference evidence="3" key="1">
    <citation type="journal article" date="2020" name="Stud. Mycol.">
        <title>101 Dothideomycetes genomes: a test case for predicting lifestyles and emergence of pathogens.</title>
        <authorList>
            <person name="Haridas S."/>
            <person name="Albert R."/>
            <person name="Binder M."/>
            <person name="Bloem J."/>
            <person name="Labutti K."/>
            <person name="Salamov A."/>
            <person name="Andreopoulos B."/>
            <person name="Baker S."/>
            <person name="Barry K."/>
            <person name="Bills G."/>
            <person name="Bluhm B."/>
            <person name="Cannon C."/>
            <person name="Castanera R."/>
            <person name="Culley D."/>
            <person name="Daum C."/>
            <person name="Ezra D."/>
            <person name="Gonzalez J."/>
            <person name="Henrissat B."/>
            <person name="Kuo A."/>
            <person name="Liang C."/>
            <person name="Lipzen A."/>
            <person name="Lutzoni F."/>
            <person name="Magnuson J."/>
            <person name="Mondo S."/>
            <person name="Nolan M."/>
            <person name="Ohm R."/>
            <person name="Pangilinan J."/>
            <person name="Park H.-J."/>
            <person name="Ramirez L."/>
            <person name="Alfaro M."/>
            <person name="Sun H."/>
            <person name="Tritt A."/>
            <person name="Yoshinaga Y."/>
            <person name="Zwiers L.-H."/>
            <person name="Turgeon B."/>
            <person name="Goodwin S."/>
            <person name="Spatafora J."/>
            <person name="Crous P."/>
            <person name="Grigoriev I."/>
        </authorList>
    </citation>
    <scope>NUCLEOTIDE SEQUENCE</scope>
    <source>
        <strain evidence="3">CBS 110217</strain>
    </source>
</reference>
<evidence type="ECO:0000313" key="3">
    <source>
        <dbReference type="EMBL" id="KAF2028378.1"/>
    </source>
</evidence>
<dbReference type="AlphaFoldDB" id="A0A9P4H554"/>
<feature type="region of interest" description="Disordered" evidence="1">
    <location>
        <begin position="168"/>
        <end position="218"/>
    </location>
</feature>
<dbReference type="Pfam" id="PF16015">
    <property type="entry name" value="Promethin"/>
    <property type="match status" value="1"/>
</dbReference>
<keyword evidence="2" id="KW-0472">Membrane</keyword>
<keyword evidence="4" id="KW-1185">Reference proteome</keyword>
<keyword evidence="2" id="KW-0812">Transmembrane</keyword>
<name>A0A9P4H554_9PLEO</name>
<dbReference type="OrthoDB" id="3928876at2759"/>
<proteinExistence type="predicted"/>
<organism evidence="3 4">
    <name type="scientific">Setomelanomma holmii</name>
    <dbReference type="NCBI Taxonomy" id="210430"/>
    <lineage>
        <taxon>Eukaryota</taxon>
        <taxon>Fungi</taxon>
        <taxon>Dikarya</taxon>
        <taxon>Ascomycota</taxon>
        <taxon>Pezizomycotina</taxon>
        <taxon>Dothideomycetes</taxon>
        <taxon>Pleosporomycetidae</taxon>
        <taxon>Pleosporales</taxon>
        <taxon>Pleosporineae</taxon>
        <taxon>Phaeosphaeriaceae</taxon>
        <taxon>Setomelanomma</taxon>
    </lineage>
</organism>